<dbReference type="GO" id="GO:0044325">
    <property type="term" value="F:transmembrane transporter binding"/>
    <property type="evidence" value="ECO:0007669"/>
    <property type="project" value="TreeGrafter"/>
</dbReference>
<organism evidence="3">
    <name type="scientific">Phallusia mammillata</name>
    <dbReference type="NCBI Taxonomy" id="59560"/>
    <lineage>
        <taxon>Eukaryota</taxon>
        <taxon>Metazoa</taxon>
        <taxon>Chordata</taxon>
        <taxon>Tunicata</taxon>
        <taxon>Ascidiacea</taxon>
        <taxon>Phlebobranchia</taxon>
        <taxon>Ascidiidae</taxon>
        <taxon>Phallusia</taxon>
    </lineage>
</organism>
<evidence type="ECO:0000256" key="1">
    <source>
        <dbReference type="SAM" id="MobiDB-lite"/>
    </source>
</evidence>
<dbReference type="GO" id="GO:0030140">
    <property type="term" value="C:trans-Golgi network transport vesicle"/>
    <property type="evidence" value="ECO:0007669"/>
    <property type="project" value="TreeGrafter"/>
</dbReference>
<dbReference type="CDD" id="cd06800">
    <property type="entry name" value="PDZ_GOPC-like"/>
    <property type="match status" value="1"/>
</dbReference>
<accession>A0A6F9DD64</accession>
<protein>
    <submittedName>
        <fullName evidence="3">Golgi-associated PDZ and coiled-coil motif-containing protein</fullName>
    </submittedName>
</protein>
<proteinExistence type="evidence at transcript level"/>
<dbReference type="Pfam" id="PF00595">
    <property type="entry name" value="PDZ"/>
    <property type="match status" value="1"/>
</dbReference>
<dbReference type="PANTHER" id="PTHR16528:SF2">
    <property type="entry name" value="GOLGI-ASSOCIATED PDZ AND COILED-COIL MOTIF-CONTAINING PROTEIN"/>
    <property type="match status" value="1"/>
</dbReference>
<evidence type="ECO:0000313" key="3">
    <source>
        <dbReference type="EMBL" id="CAB3250333.1"/>
    </source>
</evidence>
<evidence type="ECO:0000259" key="2">
    <source>
        <dbReference type="PROSITE" id="PS50106"/>
    </source>
</evidence>
<dbReference type="InterPro" id="IPR001478">
    <property type="entry name" value="PDZ"/>
</dbReference>
<reference evidence="3" key="1">
    <citation type="submission" date="2020-04" db="EMBL/GenBank/DDBJ databases">
        <authorList>
            <person name="Neveu A P."/>
        </authorList>
    </citation>
    <scope>NUCLEOTIDE SEQUENCE</scope>
    <source>
        <tissue evidence="3">Whole embryo</tissue>
    </source>
</reference>
<dbReference type="PROSITE" id="PS50106">
    <property type="entry name" value="PDZ"/>
    <property type="match status" value="1"/>
</dbReference>
<sequence>MAGSASIFHCLDVLEKEFDKAFVDLDVLLGEGDFEENEDLILDARDKMNTLSSCFSQLCHKTQTTAQTNAKLEADAINSREELLTARSNYDAAQLETSQLVRQLHTLQLQLHAANTGSTFDPTTIKQKLDDELETFRTEARNQTMLRHEINSLKQEKLALTKKSAGLESELYGARLAAKYLDKELAGRIQQIQLLGRNIKPPNFEKMWHQLEAEIHLHRHKTVIRACRGASKLSSPAQDKAISHQRHGVGDVRQVTITKGAAEGLGISITGGREHGVPILISEIHEGAVTDRTGGLYVGDAILSVNNQDLRHAKHQDAVSILSQQVEKLTLEVVYVTPDDDAESDDVTYALEIAGESQQDDKASQPSMPPTPTLSNDSKLRNGSSSLSDVSDAPKVVNGTSDPKSSDGEGHLRSTTS</sequence>
<dbReference type="Gene3D" id="2.30.42.10">
    <property type="match status" value="1"/>
</dbReference>
<dbReference type="InterPro" id="IPR038879">
    <property type="entry name" value="GOPC"/>
</dbReference>
<dbReference type="SMART" id="SM00228">
    <property type="entry name" value="PDZ"/>
    <property type="match status" value="1"/>
</dbReference>
<feature type="domain" description="PDZ" evidence="2">
    <location>
        <begin position="254"/>
        <end position="337"/>
    </location>
</feature>
<gene>
    <name evidence="3" type="primary">Gopc</name>
</gene>
<feature type="region of interest" description="Disordered" evidence="1">
    <location>
        <begin position="355"/>
        <end position="417"/>
    </location>
</feature>
<dbReference type="InterPro" id="IPR036034">
    <property type="entry name" value="PDZ_sf"/>
</dbReference>
<feature type="compositionally biased region" description="Basic and acidic residues" evidence="1">
    <location>
        <begin position="404"/>
        <end position="417"/>
    </location>
</feature>
<dbReference type="GO" id="GO:0005794">
    <property type="term" value="C:Golgi apparatus"/>
    <property type="evidence" value="ECO:0007669"/>
    <property type="project" value="InterPro"/>
</dbReference>
<dbReference type="GO" id="GO:2000009">
    <property type="term" value="P:negative regulation of protein localization to cell surface"/>
    <property type="evidence" value="ECO:0007669"/>
    <property type="project" value="TreeGrafter"/>
</dbReference>
<dbReference type="EMBL" id="LR785532">
    <property type="protein sequence ID" value="CAB3250333.1"/>
    <property type="molecule type" value="mRNA"/>
</dbReference>
<dbReference type="GO" id="GO:0016020">
    <property type="term" value="C:membrane"/>
    <property type="evidence" value="ECO:0007669"/>
    <property type="project" value="TreeGrafter"/>
</dbReference>
<dbReference type="AlphaFoldDB" id="A0A6F9DD64"/>
<feature type="compositionally biased region" description="Polar residues" evidence="1">
    <location>
        <begin position="373"/>
        <end position="389"/>
    </location>
</feature>
<name>A0A6F9DD64_9ASCI</name>
<dbReference type="PANTHER" id="PTHR16528">
    <property type="entry name" value="GOLGI-ASSOCIATED PDZ AND COILED-COIL MOTIF-CONTAINING"/>
    <property type="match status" value="1"/>
</dbReference>
<dbReference type="SUPFAM" id="SSF50156">
    <property type="entry name" value="PDZ domain-like"/>
    <property type="match status" value="1"/>
</dbReference>